<evidence type="ECO:0000256" key="2">
    <source>
        <dbReference type="ARBA" id="ARBA00022692"/>
    </source>
</evidence>
<evidence type="ECO:0000256" key="7">
    <source>
        <dbReference type="SAM" id="Phobius"/>
    </source>
</evidence>
<dbReference type="Proteomes" id="UP000252255">
    <property type="component" value="Unassembled WGS sequence"/>
</dbReference>
<evidence type="ECO:0000256" key="6">
    <source>
        <dbReference type="ARBA" id="ARBA00023136"/>
    </source>
</evidence>
<dbReference type="PANTHER" id="PTHR43394">
    <property type="entry name" value="ATP-DEPENDENT PERMEASE MDL1, MITOCHONDRIAL"/>
    <property type="match status" value="1"/>
</dbReference>
<proteinExistence type="predicted"/>
<dbReference type="InterPro" id="IPR027417">
    <property type="entry name" value="P-loop_NTPase"/>
</dbReference>
<dbReference type="SUPFAM" id="SSF52540">
    <property type="entry name" value="P-loop containing nucleoside triphosphate hydrolases"/>
    <property type="match status" value="1"/>
</dbReference>
<dbReference type="OrthoDB" id="9760776at2"/>
<feature type="transmembrane region" description="Helical" evidence="7">
    <location>
        <begin position="20"/>
        <end position="40"/>
    </location>
</feature>
<comment type="subcellular location">
    <subcellularLocation>
        <location evidence="1">Cell membrane</location>
        <topology evidence="1">Multi-pass membrane protein</topology>
    </subcellularLocation>
</comment>
<dbReference type="PROSITE" id="PS50929">
    <property type="entry name" value="ABC_TM1F"/>
    <property type="match status" value="1"/>
</dbReference>
<reference evidence="10 11" key="1">
    <citation type="submission" date="2014-07" db="EMBL/GenBank/DDBJ databases">
        <title>Draft genome sequence of Thalassospira profundimaris PR54-5.</title>
        <authorList>
            <person name="Lai Q."/>
            <person name="Shao Z."/>
        </authorList>
    </citation>
    <scope>NUCLEOTIDE SEQUENCE [LARGE SCALE GENOMIC DNA]</scope>
    <source>
        <strain evidence="10 11">PR54-5</strain>
    </source>
</reference>
<dbReference type="InterPro" id="IPR003439">
    <property type="entry name" value="ABC_transporter-like_ATP-bd"/>
</dbReference>
<feature type="transmembrane region" description="Helical" evidence="7">
    <location>
        <begin position="129"/>
        <end position="149"/>
    </location>
</feature>
<feature type="domain" description="ABC transporter" evidence="8">
    <location>
        <begin position="332"/>
        <end position="550"/>
    </location>
</feature>
<dbReference type="PROSITE" id="PS00211">
    <property type="entry name" value="ABC_TRANSPORTER_1"/>
    <property type="match status" value="1"/>
</dbReference>
<evidence type="ECO:0000313" key="10">
    <source>
        <dbReference type="EMBL" id="RCK45707.1"/>
    </source>
</evidence>
<dbReference type="GO" id="GO:1904680">
    <property type="term" value="F:peptide transmembrane transporter activity"/>
    <property type="evidence" value="ECO:0007669"/>
    <property type="project" value="InterPro"/>
</dbReference>
<dbReference type="Gene3D" id="1.20.1560.10">
    <property type="entry name" value="ABC transporter type 1, transmembrane domain"/>
    <property type="match status" value="1"/>
</dbReference>
<comment type="caution">
    <text evidence="10">The sequence shown here is derived from an EMBL/GenBank/DDBJ whole genome shotgun (WGS) entry which is preliminary data.</text>
</comment>
<dbReference type="SUPFAM" id="SSF90123">
    <property type="entry name" value="ABC transporter transmembrane region"/>
    <property type="match status" value="1"/>
</dbReference>
<keyword evidence="3" id="KW-0547">Nucleotide-binding</keyword>
<evidence type="ECO:0000256" key="1">
    <source>
        <dbReference type="ARBA" id="ARBA00004651"/>
    </source>
</evidence>
<dbReference type="EMBL" id="JPWI01000006">
    <property type="protein sequence ID" value="RCK45707.1"/>
    <property type="molecule type" value="Genomic_DNA"/>
</dbReference>
<dbReference type="GO" id="GO:0005886">
    <property type="term" value="C:plasma membrane"/>
    <property type="evidence" value="ECO:0007669"/>
    <property type="project" value="UniProtKB-SubCell"/>
</dbReference>
<keyword evidence="2 7" id="KW-0812">Transmembrane</keyword>
<dbReference type="NCBIfam" id="TIGR01194">
    <property type="entry name" value="cyc_pep_trnsptr"/>
    <property type="match status" value="1"/>
</dbReference>
<keyword evidence="5 7" id="KW-1133">Transmembrane helix</keyword>
<evidence type="ECO:0000313" key="11">
    <source>
        <dbReference type="Proteomes" id="UP000252255"/>
    </source>
</evidence>
<dbReference type="InterPro" id="IPR003593">
    <property type="entry name" value="AAA+_ATPase"/>
</dbReference>
<dbReference type="InterPro" id="IPR036640">
    <property type="entry name" value="ABC1_TM_sf"/>
</dbReference>
<dbReference type="SMART" id="SM00382">
    <property type="entry name" value="AAA"/>
    <property type="match status" value="1"/>
</dbReference>
<dbReference type="InterPro" id="IPR011527">
    <property type="entry name" value="ABC1_TM_dom"/>
</dbReference>
<dbReference type="Pfam" id="PF00005">
    <property type="entry name" value="ABC_tran"/>
    <property type="match status" value="1"/>
</dbReference>
<dbReference type="Gene3D" id="3.40.50.300">
    <property type="entry name" value="P-loop containing nucleotide triphosphate hydrolases"/>
    <property type="match status" value="1"/>
</dbReference>
<gene>
    <name evidence="10" type="ORF">TH30_11195</name>
</gene>
<evidence type="ECO:0000256" key="3">
    <source>
        <dbReference type="ARBA" id="ARBA00022741"/>
    </source>
</evidence>
<organism evidence="10 11">
    <name type="scientific">Thalassospira profundimaris</name>
    <dbReference type="NCBI Taxonomy" id="502049"/>
    <lineage>
        <taxon>Bacteria</taxon>
        <taxon>Pseudomonadati</taxon>
        <taxon>Pseudomonadota</taxon>
        <taxon>Alphaproteobacteria</taxon>
        <taxon>Rhodospirillales</taxon>
        <taxon>Thalassospiraceae</taxon>
        <taxon>Thalassospira</taxon>
    </lineage>
</organism>
<evidence type="ECO:0000256" key="5">
    <source>
        <dbReference type="ARBA" id="ARBA00022989"/>
    </source>
</evidence>
<keyword evidence="4" id="KW-0067">ATP-binding</keyword>
<dbReference type="GO" id="GO:0005524">
    <property type="term" value="F:ATP binding"/>
    <property type="evidence" value="ECO:0007669"/>
    <property type="project" value="UniProtKB-KW"/>
</dbReference>
<dbReference type="InterPro" id="IPR005898">
    <property type="entry name" value="Cyc_pep_transpt_SyrD/YojI"/>
</dbReference>
<evidence type="ECO:0000256" key="4">
    <source>
        <dbReference type="ARBA" id="ARBA00022840"/>
    </source>
</evidence>
<feature type="transmembrane region" description="Helical" evidence="7">
    <location>
        <begin position="155"/>
        <end position="172"/>
    </location>
</feature>
<feature type="transmembrane region" description="Helical" evidence="7">
    <location>
        <begin position="272"/>
        <end position="293"/>
    </location>
</feature>
<feature type="transmembrane region" description="Helical" evidence="7">
    <location>
        <begin position="52"/>
        <end position="74"/>
    </location>
</feature>
<name>A0A367WWE1_9PROT</name>
<dbReference type="PANTHER" id="PTHR43394:SF1">
    <property type="entry name" value="ATP-BINDING CASSETTE SUB-FAMILY B MEMBER 10, MITOCHONDRIAL"/>
    <property type="match status" value="1"/>
</dbReference>
<protein>
    <recommendedName>
        <fullName evidence="12">Peptide ABC transporter</fullName>
    </recommendedName>
</protein>
<accession>A0A367WWE1</accession>
<evidence type="ECO:0008006" key="12">
    <source>
        <dbReference type="Google" id="ProtNLM"/>
    </source>
</evidence>
<evidence type="ECO:0000259" key="9">
    <source>
        <dbReference type="PROSITE" id="PS50929"/>
    </source>
</evidence>
<dbReference type="GO" id="GO:0016887">
    <property type="term" value="F:ATP hydrolysis activity"/>
    <property type="evidence" value="ECO:0007669"/>
    <property type="project" value="InterPro"/>
</dbReference>
<evidence type="ECO:0000259" key="8">
    <source>
        <dbReference type="PROSITE" id="PS50893"/>
    </source>
</evidence>
<keyword evidence="6 7" id="KW-0472">Membrane</keyword>
<sequence length="550" mass="61602">MKLLELLSLEDNKLKLRLAVSGLLSGLGSAALLGLVNTAAQEISDNGLDRVNWVLAGSFVAITLIYFFAEVFLLSNIARQIEQGIDRIRQRLFTQIAMADFVKLEAIGQERLFKNITQSTQVISQNAHLIGMCFRSVMLLIAVMIYVFWISSLAFFLIIGVIGIGIVIYLRMGRALGEWFGKLLQVEAEMFEKIADLFRGIKEVRMWSKRSDRLYAAFDASSTKKAEYGHKAHDLISRQMIMGMSAFYILLAIVVFIVPVYSSSLTSDIPKISVAILFMIGPISVMVQSMSVFSQIEGSASRMLALSDDLAEIREEADEENAKELPAEFGHIDFEAVTFTYPNRDPRHGFVLGPIDLSVKSGELLFVTGGNGSGKSTLVKLLTGLYRPESGKISIDKTQLGVHSIAPYRNLIATVFSDFHLFAELHGVDTLDTDEANFWLERFEISHVTAIREGRFVTTALSSGQRKRLGLISAILEKRPILVLDEWAADQDPYFRKKFYTEILPDLKKRGITVIAVTHDDHYFEMADRRLHLENGKLSEVTLDDPRGRI</sequence>
<dbReference type="AlphaFoldDB" id="A0A367WWE1"/>
<dbReference type="PROSITE" id="PS50893">
    <property type="entry name" value="ABC_TRANSPORTER_2"/>
    <property type="match status" value="1"/>
</dbReference>
<dbReference type="RefSeq" id="WP_114098114.1">
    <property type="nucleotide sequence ID" value="NZ_JPWI01000006.1"/>
</dbReference>
<dbReference type="GO" id="GO:0015421">
    <property type="term" value="F:ABC-type oligopeptide transporter activity"/>
    <property type="evidence" value="ECO:0007669"/>
    <property type="project" value="TreeGrafter"/>
</dbReference>
<dbReference type="InterPro" id="IPR017871">
    <property type="entry name" value="ABC_transporter-like_CS"/>
</dbReference>
<feature type="domain" description="ABC transmembrane type-1" evidence="9">
    <location>
        <begin position="18"/>
        <end position="295"/>
    </location>
</feature>
<dbReference type="InterPro" id="IPR039421">
    <property type="entry name" value="Type_1_exporter"/>
</dbReference>
<feature type="transmembrane region" description="Helical" evidence="7">
    <location>
        <begin position="240"/>
        <end position="260"/>
    </location>
</feature>
<dbReference type="CDD" id="cd03228">
    <property type="entry name" value="ABCC_MRP_Like"/>
    <property type="match status" value="1"/>
</dbReference>